<accession>A0AAD2CUT1</accession>
<dbReference type="SUPFAM" id="SSF51905">
    <property type="entry name" value="FAD/NAD(P)-binding domain"/>
    <property type="match status" value="1"/>
</dbReference>
<dbReference type="Proteomes" id="UP001295423">
    <property type="component" value="Unassembled WGS sequence"/>
</dbReference>
<evidence type="ECO:0008006" key="4">
    <source>
        <dbReference type="Google" id="ProtNLM"/>
    </source>
</evidence>
<evidence type="ECO:0000313" key="3">
    <source>
        <dbReference type="Proteomes" id="UP001295423"/>
    </source>
</evidence>
<dbReference type="AlphaFoldDB" id="A0AAD2CUT1"/>
<sequence length="360" mass="40151">MDTKNATTPKPYENKNTTIKVAIIGAGFAGLTLANYLNHYHHEGQQNSDSQSSSKSKNEIQYECLVLESKEQPISIVGTFRLPLHISTDVLEPIQRMRPRAAAAAATSNNNDNKNQDFTSLPNMTQESVDEDSSLGVKKWLISRPELLKWLRINVPIRYSARVEAVRRGAVSVASSDKNCSSSKGGDDDRHSYYVSIRSGSTGELSEVGPFDMVVVASGFSLSPRNGSNDDWKLDCTAIVGDVRCSKHAWWDVLGLTRIQKGGAMAMMDAMELAKRIVVGYDKGTPVLPVLPDDNDKRGESISISSMWLEQYSPQWRQLEQRKQKQRRRLLQFVAILLLLLLLLVRSDLLDPKEQEASEL</sequence>
<keyword evidence="1" id="KW-0472">Membrane</keyword>
<reference evidence="2" key="1">
    <citation type="submission" date="2023-08" db="EMBL/GenBank/DDBJ databases">
        <authorList>
            <person name="Audoor S."/>
            <person name="Bilcke G."/>
        </authorList>
    </citation>
    <scope>NUCLEOTIDE SEQUENCE</scope>
</reference>
<name>A0AAD2CUT1_9STRA</name>
<dbReference type="InterPro" id="IPR036188">
    <property type="entry name" value="FAD/NAD-bd_sf"/>
</dbReference>
<evidence type="ECO:0000313" key="2">
    <source>
        <dbReference type="EMBL" id="CAJ1946355.1"/>
    </source>
</evidence>
<dbReference type="Gene3D" id="3.50.50.60">
    <property type="entry name" value="FAD/NAD(P)-binding domain"/>
    <property type="match status" value="1"/>
</dbReference>
<gene>
    <name evidence="2" type="ORF">CYCCA115_LOCUS10499</name>
</gene>
<organism evidence="2 3">
    <name type="scientific">Cylindrotheca closterium</name>
    <dbReference type="NCBI Taxonomy" id="2856"/>
    <lineage>
        <taxon>Eukaryota</taxon>
        <taxon>Sar</taxon>
        <taxon>Stramenopiles</taxon>
        <taxon>Ochrophyta</taxon>
        <taxon>Bacillariophyta</taxon>
        <taxon>Bacillariophyceae</taxon>
        <taxon>Bacillariophycidae</taxon>
        <taxon>Bacillariales</taxon>
        <taxon>Bacillariaceae</taxon>
        <taxon>Cylindrotheca</taxon>
    </lineage>
</organism>
<keyword evidence="1" id="KW-0812">Transmembrane</keyword>
<protein>
    <recommendedName>
        <fullName evidence="4">FAD/NAD(P)-binding domain-containing protein</fullName>
    </recommendedName>
</protein>
<feature type="transmembrane region" description="Helical" evidence="1">
    <location>
        <begin position="330"/>
        <end position="347"/>
    </location>
</feature>
<comment type="caution">
    <text evidence="2">The sequence shown here is derived from an EMBL/GenBank/DDBJ whole genome shotgun (WGS) entry which is preliminary data.</text>
</comment>
<keyword evidence="3" id="KW-1185">Reference proteome</keyword>
<keyword evidence="1" id="KW-1133">Transmembrane helix</keyword>
<dbReference type="EMBL" id="CAKOGP040001668">
    <property type="protein sequence ID" value="CAJ1946355.1"/>
    <property type="molecule type" value="Genomic_DNA"/>
</dbReference>
<proteinExistence type="predicted"/>
<evidence type="ECO:0000256" key="1">
    <source>
        <dbReference type="SAM" id="Phobius"/>
    </source>
</evidence>